<accession>A0ABV9N1D0</accession>
<dbReference type="EMBL" id="JBHSGP010000012">
    <property type="protein sequence ID" value="MFC4722101.1"/>
    <property type="molecule type" value="Genomic_DNA"/>
</dbReference>
<dbReference type="Pfam" id="PF12412">
    <property type="entry name" value="DUF3667"/>
    <property type="match status" value="1"/>
</dbReference>
<evidence type="ECO:0000256" key="1">
    <source>
        <dbReference type="SAM" id="Phobius"/>
    </source>
</evidence>
<dbReference type="Proteomes" id="UP001595953">
    <property type="component" value="Unassembled WGS sequence"/>
</dbReference>
<name>A0ABV9N1D0_9FLAO</name>
<feature type="transmembrane region" description="Helical" evidence="1">
    <location>
        <begin position="331"/>
        <end position="353"/>
    </location>
</feature>
<dbReference type="InterPro" id="IPR022134">
    <property type="entry name" value="DUF3667"/>
</dbReference>
<proteinExistence type="predicted"/>
<evidence type="ECO:0000313" key="2">
    <source>
        <dbReference type="EMBL" id="MFC4722101.1"/>
    </source>
</evidence>
<organism evidence="2 3">
    <name type="scientific">Geojedonia litorea</name>
    <dbReference type="NCBI Taxonomy" id="1268269"/>
    <lineage>
        <taxon>Bacteria</taxon>
        <taxon>Pseudomonadati</taxon>
        <taxon>Bacteroidota</taxon>
        <taxon>Flavobacteriia</taxon>
        <taxon>Flavobacteriales</taxon>
        <taxon>Flavobacteriaceae</taxon>
        <taxon>Geojedonia</taxon>
    </lineage>
</organism>
<evidence type="ECO:0000313" key="3">
    <source>
        <dbReference type="Proteomes" id="UP001595953"/>
    </source>
</evidence>
<protein>
    <submittedName>
        <fullName evidence="2">DUF3667 domain-containing protein</fullName>
    </submittedName>
</protein>
<gene>
    <name evidence="2" type="ORF">ACFO5O_07200</name>
</gene>
<feature type="transmembrane region" description="Helical" evidence="1">
    <location>
        <begin position="228"/>
        <end position="246"/>
    </location>
</feature>
<keyword evidence="1" id="KW-0472">Membrane</keyword>
<feature type="transmembrane region" description="Helical" evidence="1">
    <location>
        <begin position="290"/>
        <end position="311"/>
    </location>
</feature>
<feature type="transmembrane region" description="Helical" evidence="1">
    <location>
        <begin position="82"/>
        <end position="103"/>
    </location>
</feature>
<comment type="caution">
    <text evidence="2">The sequence shown here is derived from an EMBL/GenBank/DDBJ whole genome shotgun (WGS) entry which is preliminary data.</text>
</comment>
<feature type="transmembrane region" description="Helical" evidence="1">
    <location>
        <begin position="258"/>
        <end position="278"/>
    </location>
</feature>
<keyword evidence="3" id="KW-1185">Reference proteome</keyword>
<keyword evidence="1" id="KW-1133">Transmembrane helix</keyword>
<reference evidence="3" key="1">
    <citation type="journal article" date="2019" name="Int. J. Syst. Evol. Microbiol.">
        <title>The Global Catalogue of Microorganisms (GCM) 10K type strain sequencing project: providing services to taxonomists for standard genome sequencing and annotation.</title>
        <authorList>
            <consortium name="The Broad Institute Genomics Platform"/>
            <consortium name="The Broad Institute Genome Sequencing Center for Infectious Disease"/>
            <person name="Wu L."/>
            <person name="Ma J."/>
        </authorList>
    </citation>
    <scope>NUCLEOTIDE SEQUENCE [LARGE SCALE GENOMIC DNA]</scope>
    <source>
        <strain evidence="3">CCUG 63682</strain>
    </source>
</reference>
<keyword evidence="1" id="KW-0812">Transmembrane</keyword>
<sequence length="356" mass="42093">MSKDKLRKEKSCLNCQHVVAHRYCPNCGQENIEISKSFHRLFINFFEDLTHYDSKFWRTIIYLFFKPAALTKEYLSGKRLSFLAPIRLYIFISFITFFLISLLPNKTIEVESALKETSTHKIAIPSIDSLNIEEKSIDGLTKVGILSQQNNDTLKKILNQTKGIDKKEVADFGYKSINELDSIQKLGGKEKKISLTEYWFIKKWLNVKQENTNEQIMDKFLLSFTNNLPKVLFTYMPIFAFILWLFHNKKEWCYFDHSIFTLHYFSFILLLILILFFVDEFIPLLGKNPFVDWINFSVKSVGIIWMIYYYFPAHRRLYGQPNIKSFFKSWAIIIINLSLLTLFTVVFALFTYINIH</sequence>
<dbReference type="RefSeq" id="WP_387962338.1">
    <property type="nucleotide sequence ID" value="NZ_JBHSGP010000012.1"/>
</dbReference>